<feature type="signal peptide" evidence="1">
    <location>
        <begin position="1"/>
        <end position="17"/>
    </location>
</feature>
<keyword evidence="3" id="KW-1185">Reference proteome</keyword>
<gene>
    <name evidence="2" type="ORF">NG900_02215</name>
</gene>
<evidence type="ECO:0000313" key="3">
    <source>
        <dbReference type="Proteomes" id="UP001162811"/>
    </source>
</evidence>
<comment type="caution">
    <text evidence="2">The sequence shown here is derived from an EMBL/GenBank/DDBJ whole genome shotgun (WGS) entry which is preliminary data.</text>
</comment>
<dbReference type="Proteomes" id="UP001162811">
    <property type="component" value="Unassembled WGS sequence"/>
</dbReference>
<keyword evidence="1" id="KW-0732">Signal</keyword>
<evidence type="ECO:0000256" key="1">
    <source>
        <dbReference type="SAM" id="SignalP"/>
    </source>
</evidence>
<name>A0ABT1AFB0_9RALS</name>
<proteinExistence type="predicted"/>
<sequence length="71" mass="7488">MLKKLLLLAAAGTTVMAGVAFGSSGPRDVYTDGAKATRFDTYTDGAKTTDIYTDGARVVDRRDAFTDGAHD</sequence>
<evidence type="ECO:0000313" key="2">
    <source>
        <dbReference type="EMBL" id="MCO5397006.1"/>
    </source>
</evidence>
<reference evidence="2" key="1">
    <citation type="submission" date="2022-06" db="EMBL/GenBank/DDBJ databases">
        <authorList>
            <person name="Lu C.-H."/>
        </authorList>
    </citation>
    <scope>NUCLEOTIDE SEQUENCE</scope>
    <source>
        <strain evidence="2">21MJYT02-11</strain>
    </source>
</reference>
<feature type="chain" id="PRO_5045995792" evidence="1">
    <location>
        <begin position="18"/>
        <end position="71"/>
    </location>
</feature>
<accession>A0ABT1AFB0</accession>
<dbReference type="EMBL" id="JAMXHT010000001">
    <property type="protein sequence ID" value="MCO5397006.1"/>
    <property type="molecule type" value="Genomic_DNA"/>
</dbReference>
<protein>
    <submittedName>
        <fullName evidence="2">Uncharacterized protein</fullName>
    </submittedName>
</protein>
<organism evidence="2 3">
    <name type="scientific">Ralstonia soli</name>
    <dbReference type="NCBI Taxonomy" id="2953896"/>
    <lineage>
        <taxon>Bacteria</taxon>
        <taxon>Pseudomonadati</taxon>
        <taxon>Pseudomonadota</taxon>
        <taxon>Betaproteobacteria</taxon>
        <taxon>Burkholderiales</taxon>
        <taxon>Burkholderiaceae</taxon>
        <taxon>Ralstonia</taxon>
    </lineage>
</organism>
<reference evidence="2" key="2">
    <citation type="journal article" date="2023" name="Front. Microbiol.">
        <title>Ralstonia chuxiongensis sp. nov., Ralstonia mojiangensis sp. nov., and Ralstonia soli sp. nov., isolated from tobacco fields, are three novel species in the family Burkholderiaceae.</title>
        <authorList>
            <person name="Lu C.H."/>
            <person name="Zhang Y.Y."/>
            <person name="Jiang N."/>
            <person name="Chen W."/>
            <person name="Shao X."/>
            <person name="Zhao Z.M."/>
            <person name="Lu W.L."/>
            <person name="Hu X."/>
            <person name="Xi Y.X."/>
            <person name="Zou S.Y."/>
            <person name="Wei Q.J."/>
            <person name="Lin Z.L."/>
            <person name="Gong L."/>
            <person name="Gai X.T."/>
            <person name="Zhang L.Q."/>
            <person name="Li J.Y."/>
            <person name="Jin Y."/>
            <person name="Xia Z.Y."/>
        </authorList>
    </citation>
    <scope>NUCLEOTIDE SEQUENCE</scope>
    <source>
        <strain evidence="2">21MJYT02-11</strain>
    </source>
</reference>
<dbReference type="RefSeq" id="WP_252676243.1">
    <property type="nucleotide sequence ID" value="NZ_JAMXHT010000001.1"/>
</dbReference>